<dbReference type="SUPFAM" id="SSF52540">
    <property type="entry name" value="P-loop containing nucleoside triphosphate hydrolases"/>
    <property type="match status" value="1"/>
</dbReference>
<sequence length="372" mass="43244">MIDVKKELSKELNHKKLDAFVIVSDPDKNNPINQADMFIRGLEKDRNIYHDLFSKHQFFQLKIKKQSLSENLETWIGFDESNGNLIQVWLCLRCKIDDQTNAMTHNDGCDRVLKKVAKSRLPFKGPGIALIGSDGSGKSTVTLDLEKWLSEKIDCRRYYLGSGEHYNSIYKRCIKMMIRGFRLSRDLNKKQTVKAGENELDQTQVNSVKKGLKNWYCHINAFYLYRISVRTLKQLKMSNGFSKGGGIRLFDRYPQNQFMGINDGPKIRKLYGNINSSVINRLIQMEEENINRCVKMSPDLVIKLVISPEVAILRKPDHNIPELEKKTDIIRNLNFENTVVQNIDANQKYEEELRTIKKLIWDYLFQLSKMNG</sequence>
<proteinExistence type="predicted"/>
<protein>
    <recommendedName>
        <fullName evidence="3">Thymidylate kinase</fullName>
    </recommendedName>
</protein>
<dbReference type="Gene3D" id="3.40.50.300">
    <property type="entry name" value="P-loop containing nucleotide triphosphate hydrolases"/>
    <property type="match status" value="1"/>
</dbReference>
<name>A0A1F2PM86_9FIRM</name>
<evidence type="ECO:0008006" key="3">
    <source>
        <dbReference type="Google" id="ProtNLM"/>
    </source>
</evidence>
<organism evidence="1 2">
    <name type="scientific">Acetobacterium wieringae</name>
    <dbReference type="NCBI Taxonomy" id="52694"/>
    <lineage>
        <taxon>Bacteria</taxon>
        <taxon>Bacillati</taxon>
        <taxon>Bacillota</taxon>
        <taxon>Clostridia</taxon>
        <taxon>Eubacteriales</taxon>
        <taxon>Eubacteriaceae</taxon>
        <taxon>Acetobacterium</taxon>
    </lineage>
</organism>
<evidence type="ECO:0000313" key="1">
    <source>
        <dbReference type="EMBL" id="OFV72447.1"/>
    </source>
</evidence>
<dbReference type="InterPro" id="IPR027417">
    <property type="entry name" value="P-loop_NTPase"/>
</dbReference>
<dbReference type="OrthoDB" id="9774907at2"/>
<accession>A0A1F2PM86</accession>
<reference evidence="1 2" key="1">
    <citation type="submission" date="2015-09" db="EMBL/GenBank/DDBJ databases">
        <title>Genome sequence of Acetobacterium wieringae DSM 1911.</title>
        <authorList>
            <person name="Poehlein A."/>
            <person name="Bengelsdorf F.R."/>
            <person name="Schiel-Bengelsdorf B."/>
            <person name="Duerre P."/>
            <person name="Daniel R."/>
        </authorList>
    </citation>
    <scope>NUCLEOTIDE SEQUENCE [LARGE SCALE GENOMIC DNA]</scope>
    <source>
        <strain evidence="1 2">DSM 1911</strain>
    </source>
</reference>
<dbReference type="Proteomes" id="UP000176244">
    <property type="component" value="Unassembled WGS sequence"/>
</dbReference>
<gene>
    <name evidence="1" type="ORF">ACWI_00500</name>
</gene>
<comment type="caution">
    <text evidence="1">The sequence shown here is derived from an EMBL/GenBank/DDBJ whole genome shotgun (WGS) entry which is preliminary data.</text>
</comment>
<dbReference type="RefSeq" id="WP_070369445.1">
    <property type="nucleotide sequence ID" value="NZ_LKEU01000009.1"/>
</dbReference>
<dbReference type="STRING" id="52694.ACWI_00500"/>
<dbReference type="EMBL" id="LKEU01000009">
    <property type="protein sequence ID" value="OFV72447.1"/>
    <property type="molecule type" value="Genomic_DNA"/>
</dbReference>
<dbReference type="AlphaFoldDB" id="A0A1F2PM86"/>
<evidence type="ECO:0000313" key="2">
    <source>
        <dbReference type="Proteomes" id="UP000176244"/>
    </source>
</evidence>